<proteinExistence type="predicted"/>
<dbReference type="AlphaFoldDB" id="A0A357VM11"/>
<dbReference type="EMBL" id="DOLB01000091">
    <property type="protein sequence ID" value="HBT49308.1"/>
    <property type="molecule type" value="Genomic_DNA"/>
</dbReference>
<dbReference type="EMBL" id="SLWU01000044">
    <property type="protein sequence ID" value="TCO55326.1"/>
    <property type="molecule type" value="Genomic_DNA"/>
</dbReference>
<feature type="transmembrane region" description="Helical" evidence="1">
    <location>
        <begin position="12"/>
        <end position="34"/>
    </location>
</feature>
<sequence>MNGKGRNFWLPVIFNVIGEIIAFGIEMTLLALLPNVDEGIRGFYRITGWPSVIAFIITTIFLAPIAEKAFYRKGIINFNSKILLILSFIIGVLLYALSIR</sequence>
<keyword evidence="1" id="KW-0812">Transmembrane</keyword>
<keyword evidence="1" id="KW-1133">Transmembrane helix</keyword>
<reference evidence="3 5" key="2">
    <citation type="submission" date="2019-03" db="EMBL/GenBank/DDBJ databases">
        <title>Genomic Encyclopedia of Type Strains, Phase IV (KMG-IV): sequencing the most valuable type-strain genomes for metagenomic binning, comparative biology and taxonomic classification.</title>
        <authorList>
            <person name="Goeker M."/>
        </authorList>
    </citation>
    <scope>NUCLEOTIDE SEQUENCE [LARGE SCALE GENOMIC DNA]</scope>
    <source>
        <strain evidence="3 5">DSM 13054</strain>
    </source>
</reference>
<feature type="transmembrane region" description="Helical" evidence="1">
    <location>
        <begin position="78"/>
        <end position="97"/>
    </location>
</feature>
<evidence type="ECO:0000256" key="1">
    <source>
        <dbReference type="SAM" id="Phobius"/>
    </source>
</evidence>
<dbReference type="Proteomes" id="UP000294886">
    <property type="component" value="Unassembled WGS sequence"/>
</dbReference>
<evidence type="ECO:0000313" key="2">
    <source>
        <dbReference type="EMBL" id="HBT49308.1"/>
    </source>
</evidence>
<accession>A0A357VM11</accession>
<gene>
    <name evidence="2" type="ORF">DEA61_05715</name>
    <name evidence="3" type="ORF">EV203_14410</name>
</gene>
<evidence type="ECO:0000313" key="3">
    <source>
        <dbReference type="EMBL" id="TCO55326.1"/>
    </source>
</evidence>
<protein>
    <submittedName>
        <fullName evidence="2">Uncharacterized protein</fullName>
    </submittedName>
</protein>
<comment type="caution">
    <text evidence="2">The sequence shown here is derived from an EMBL/GenBank/DDBJ whole genome shotgun (WGS) entry which is preliminary data.</text>
</comment>
<dbReference type="Proteomes" id="UP000264445">
    <property type="component" value="Unassembled WGS sequence"/>
</dbReference>
<feature type="transmembrane region" description="Helical" evidence="1">
    <location>
        <begin position="46"/>
        <end position="66"/>
    </location>
</feature>
<reference evidence="2 4" key="1">
    <citation type="journal article" date="2018" name="Nat. Biotechnol.">
        <title>A standardized bacterial taxonomy based on genome phylogeny substantially revises the tree of life.</title>
        <authorList>
            <person name="Parks D.H."/>
            <person name="Chuvochina M."/>
            <person name="Waite D.W."/>
            <person name="Rinke C."/>
            <person name="Skarshewski A."/>
            <person name="Chaumeil P.A."/>
            <person name="Hugenholtz P."/>
        </authorList>
    </citation>
    <scope>NUCLEOTIDE SEQUENCE [LARGE SCALE GENOMIC DNA]</scope>
    <source>
        <strain evidence="2">UBA12544</strain>
    </source>
</reference>
<keyword evidence="1" id="KW-0472">Membrane</keyword>
<evidence type="ECO:0000313" key="4">
    <source>
        <dbReference type="Proteomes" id="UP000264445"/>
    </source>
</evidence>
<evidence type="ECO:0000313" key="5">
    <source>
        <dbReference type="Proteomes" id="UP000294886"/>
    </source>
</evidence>
<dbReference type="RefSeq" id="WP_011025445.1">
    <property type="nucleotide sequence ID" value="NZ_DOLB01000091.1"/>
</dbReference>
<name>A0A357VM11_9THEO</name>
<organism evidence="2 4">
    <name type="scientific">Caldanaerobacter subterraneus</name>
    <dbReference type="NCBI Taxonomy" id="911092"/>
    <lineage>
        <taxon>Bacteria</taxon>
        <taxon>Bacillati</taxon>
        <taxon>Bacillota</taxon>
        <taxon>Clostridia</taxon>
        <taxon>Thermoanaerobacterales</taxon>
        <taxon>Thermoanaerobacteraceae</taxon>
        <taxon>Caldanaerobacter</taxon>
    </lineage>
</organism>